<feature type="transmembrane region" description="Helical" evidence="1">
    <location>
        <begin position="68"/>
        <end position="87"/>
    </location>
</feature>
<dbReference type="Proteomes" id="UP000467327">
    <property type="component" value="Chromosome"/>
</dbReference>
<accession>A0AAD1HLZ1</accession>
<evidence type="ECO:0000313" key="4">
    <source>
        <dbReference type="Proteomes" id="UP000467327"/>
    </source>
</evidence>
<proteinExistence type="predicted"/>
<keyword evidence="1" id="KW-1133">Transmembrane helix</keyword>
<name>A0AAD1HLZ1_9MYCO</name>
<sequence>MTVRRLVAALFGLAMIAAASVGADTRTLAAAAVALIAVLAGLYVPAAATPAVLAAMAALVLTEPHPMLAATSGVCAAAYLVLTYAVLTRATAAGIAGFAAAGALATTVPVDLPWLPLLAPVAAVVAVAVVLSPYVDIPQAARTGPAATTPGDTTPE</sequence>
<keyword evidence="1" id="KW-0472">Membrane</keyword>
<evidence type="ECO:0000256" key="1">
    <source>
        <dbReference type="SAM" id="Phobius"/>
    </source>
</evidence>
<feature type="signal peptide" evidence="2">
    <location>
        <begin position="1"/>
        <end position="23"/>
    </location>
</feature>
<evidence type="ECO:0000313" key="3">
    <source>
        <dbReference type="EMBL" id="BBX07780.1"/>
    </source>
</evidence>
<dbReference type="RefSeq" id="WP_174901045.1">
    <property type="nucleotide sequence ID" value="NZ_AP022561.1"/>
</dbReference>
<gene>
    <name evidence="3" type="ORF">MAIC_25830</name>
</gene>
<feature type="transmembrane region" description="Helical" evidence="1">
    <location>
        <begin position="117"/>
        <end position="135"/>
    </location>
</feature>
<protein>
    <recommendedName>
        <fullName evidence="5">Integral membrane protein</fullName>
    </recommendedName>
</protein>
<organism evidence="3 4">
    <name type="scientific">Mycolicibacterium aichiense</name>
    <dbReference type="NCBI Taxonomy" id="1799"/>
    <lineage>
        <taxon>Bacteria</taxon>
        <taxon>Bacillati</taxon>
        <taxon>Actinomycetota</taxon>
        <taxon>Actinomycetes</taxon>
        <taxon>Mycobacteriales</taxon>
        <taxon>Mycobacteriaceae</taxon>
        <taxon>Mycolicibacterium</taxon>
    </lineage>
</organism>
<feature type="transmembrane region" description="Helical" evidence="1">
    <location>
        <begin position="32"/>
        <end position="61"/>
    </location>
</feature>
<dbReference type="AlphaFoldDB" id="A0AAD1HLZ1"/>
<evidence type="ECO:0008006" key="5">
    <source>
        <dbReference type="Google" id="ProtNLM"/>
    </source>
</evidence>
<feature type="chain" id="PRO_5042112533" description="Integral membrane protein" evidence="2">
    <location>
        <begin position="24"/>
        <end position="156"/>
    </location>
</feature>
<keyword evidence="4" id="KW-1185">Reference proteome</keyword>
<keyword evidence="2" id="KW-0732">Signal</keyword>
<keyword evidence="1" id="KW-0812">Transmembrane</keyword>
<dbReference type="KEGG" id="maic:MAIC_25830"/>
<reference evidence="3 4" key="1">
    <citation type="journal article" date="2019" name="Emerg. Microbes Infect.">
        <title>Comprehensive subspecies identification of 175 nontuberculous mycobacteria species based on 7547 genomic profiles.</title>
        <authorList>
            <person name="Matsumoto Y."/>
            <person name="Kinjo T."/>
            <person name="Motooka D."/>
            <person name="Nabeya D."/>
            <person name="Jung N."/>
            <person name="Uechi K."/>
            <person name="Horii T."/>
            <person name="Iida T."/>
            <person name="Fujita J."/>
            <person name="Nakamura S."/>
        </authorList>
    </citation>
    <scope>NUCLEOTIDE SEQUENCE [LARGE SCALE GENOMIC DNA]</scope>
    <source>
        <strain evidence="3 4">JCM 6376</strain>
    </source>
</reference>
<evidence type="ECO:0000256" key="2">
    <source>
        <dbReference type="SAM" id="SignalP"/>
    </source>
</evidence>
<dbReference type="EMBL" id="AP022561">
    <property type="protein sequence ID" value="BBX07780.1"/>
    <property type="molecule type" value="Genomic_DNA"/>
</dbReference>